<reference evidence="1" key="1">
    <citation type="journal article" date="2015" name="Nature">
        <title>Complex archaea that bridge the gap between prokaryotes and eukaryotes.</title>
        <authorList>
            <person name="Spang A."/>
            <person name="Saw J.H."/>
            <person name="Jorgensen S.L."/>
            <person name="Zaremba-Niedzwiedzka K."/>
            <person name="Martijn J."/>
            <person name="Lind A.E."/>
            <person name="van Eijk R."/>
            <person name="Schleper C."/>
            <person name="Guy L."/>
            <person name="Ettema T.J."/>
        </authorList>
    </citation>
    <scope>NUCLEOTIDE SEQUENCE</scope>
</reference>
<comment type="caution">
    <text evidence="1">The sequence shown here is derived from an EMBL/GenBank/DDBJ whole genome shotgun (WGS) entry which is preliminary data.</text>
</comment>
<feature type="non-terminal residue" evidence="1">
    <location>
        <position position="43"/>
    </location>
</feature>
<name>A0A0F9I222_9ZZZZ</name>
<sequence>MAEIHYLDVAPKRLPRKWRSCGAFGPEGWNYERTDGLQVICSI</sequence>
<accession>A0A0F9I222</accession>
<protein>
    <submittedName>
        <fullName evidence="1">Uncharacterized protein</fullName>
    </submittedName>
</protein>
<gene>
    <name evidence="1" type="ORF">LCGC14_1712960</name>
</gene>
<organism evidence="1">
    <name type="scientific">marine sediment metagenome</name>
    <dbReference type="NCBI Taxonomy" id="412755"/>
    <lineage>
        <taxon>unclassified sequences</taxon>
        <taxon>metagenomes</taxon>
        <taxon>ecological metagenomes</taxon>
    </lineage>
</organism>
<dbReference type="AlphaFoldDB" id="A0A0F9I222"/>
<proteinExistence type="predicted"/>
<evidence type="ECO:0000313" key="1">
    <source>
        <dbReference type="EMBL" id="KKM13754.1"/>
    </source>
</evidence>
<dbReference type="EMBL" id="LAZR01015306">
    <property type="protein sequence ID" value="KKM13754.1"/>
    <property type="molecule type" value="Genomic_DNA"/>
</dbReference>